<dbReference type="GO" id="GO:0012505">
    <property type="term" value="C:endomembrane system"/>
    <property type="evidence" value="ECO:0007669"/>
    <property type="project" value="UniProtKB-SubCell"/>
</dbReference>
<dbReference type="PIRSF" id="PIRSF001265">
    <property type="entry name" value="H+-PPase"/>
    <property type="match status" value="1"/>
</dbReference>
<dbReference type="EC" id="7.2.3.1" evidence="9"/>
<evidence type="ECO:0000256" key="2">
    <source>
        <dbReference type="ARBA" id="ARBA00022448"/>
    </source>
</evidence>
<feature type="transmembrane region" description="Helical" evidence="9">
    <location>
        <begin position="417"/>
        <end position="441"/>
    </location>
</feature>
<protein>
    <recommendedName>
        <fullName evidence="9">Putative K(+)-stimulated pyrophosphate-energized sodium pump</fullName>
        <ecNumber evidence="9">7.2.3.1</ecNumber>
    </recommendedName>
    <alternativeName>
        <fullName evidence="9">Membrane-bound sodium-translocating pyrophosphatase</fullName>
    </alternativeName>
    <alternativeName>
        <fullName evidence="9">Pyrophosphate-energized inorganic pyrophosphatase</fullName>
        <shortName evidence="9">Na(+)-PPase</shortName>
    </alternativeName>
</protein>
<dbReference type="GO" id="GO:0009678">
    <property type="term" value="F:diphosphate hydrolysis-driven proton transmembrane transporter activity"/>
    <property type="evidence" value="ECO:0007669"/>
    <property type="project" value="UniProtKB-UniRule"/>
</dbReference>
<feature type="compositionally biased region" description="Basic and acidic residues" evidence="10">
    <location>
        <begin position="806"/>
        <end position="817"/>
    </location>
</feature>
<dbReference type="InterPro" id="IPR004131">
    <property type="entry name" value="PPase-energised_H-pump"/>
</dbReference>
<dbReference type="GO" id="GO:0005886">
    <property type="term" value="C:plasma membrane"/>
    <property type="evidence" value="ECO:0007669"/>
    <property type="project" value="UniProtKB-SubCell"/>
</dbReference>
<evidence type="ECO:0000256" key="5">
    <source>
        <dbReference type="ARBA" id="ARBA00022967"/>
    </source>
</evidence>
<feature type="transmembrane region" description="Helical" evidence="9">
    <location>
        <begin position="58"/>
        <end position="76"/>
    </location>
</feature>
<comment type="subunit">
    <text evidence="9">Homodimer.</text>
</comment>
<comment type="caution">
    <text evidence="9">Lacks conserved residue(s) required for the propagation of feature annotation.</text>
</comment>
<feature type="transmembrane region" description="Helical" evidence="9">
    <location>
        <begin position="255"/>
        <end position="273"/>
    </location>
</feature>
<proteinExistence type="inferred from homology"/>
<keyword evidence="8 9" id="KW-0472">Membrane</keyword>
<comment type="catalytic activity">
    <reaction evidence="9">
        <text>Na(+)(in) + diphosphate + H2O = Na(+)(out) + 2 phosphate + H(+)</text>
        <dbReference type="Rhea" id="RHEA:57884"/>
        <dbReference type="ChEBI" id="CHEBI:15377"/>
        <dbReference type="ChEBI" id="CHEBI:15378"/>
        <dbReference type="ChEBI" id="CHEBI:29101"/>
        <dbReference type="ChEBI" id="CHEBI:33019"/>
        <dbReference type="ChEBI" id="CHEBI:43474"/>
        <dbReference type="EC" id="7.2.3.1"/>
    </reaction>
</comment>
<dbReference type="NCBIfam" id="NF001955">
    <property type="entry name" value="PRK00733.2-4"/>
    <property type="match status" value="1"/>
</dbReference>
<keyword evidence="9" id="KW-0739">Sodium transport</keyword>
<feature type="transmembrane region" description="Helical" evidence="9">
    <location>
        <begin position="127"/>
        <end position="158"/>
    </location>
</feature>
<evidence type="ECO:0000313" key="12">
    <source>
        <dbReference type="Proteomes" id="UP000433945"/>
    </source>
</evidence>
<feature type="site" description="Determinant of potassium dependence" evidence="9">
    <location>
        <position position="507"/>
    </location>
</feature>
<comment type="cofactor">
    <cofactor evidence="9">
        <name>Mg(2+)</name>
        <dbReference type="ChEBI" id="CHEBI:18420"/>
    </cofactor>
</comment>
<dbReference type="GO" id="GO:0030955">
    <property type="term" value="F:potassium ion binding"/>
    <property type="evidence" value="ECO:0007669"/>
    <property type="project" value="UniProtKB-UniRule"/>
</dbReference>
<evidence type="ECO:0000256" key="9">
    <source>
        <dbReference type="HAMAP-Rule" id="MF_01129"/>
    </source>
</evidence>
<dbReference type="OrthoDB" id="9808652at2"/>
<dbReference type="AlphaFoldDB" id="A0A6N8H7P7"/>
<keyword evidence="12" id="KW-1185">Reference proteome</keyword>
<dbReference type="GO" id="GO:0004427">
    <property type="term" value="F:inorganic diphosphate phosphatase activity"/>
    <property type="evidence" value="ECO:0007669"/>
    <property type="project" value="UniProtKB-UniRule"/>
</dbReference>
<keyword evidence="2 9" id="KW-0813">Transport</keyword>
<comment type="activity regulation">
    <text evidence="9">Requires K(+) for maximal activity.</text>
</comment>
<feature type="transmembrane region" description="Helical" evidence="9">
    <location>
        <begin position="6"/>
        <end position="22"/>
    </location>
</feature>
<keyword evidence="9" id="KW-0915">Sodium</keyword>
<feature type="transmembrane region" description="Helical" evidence="9">
    <location>
        <begin position="513"/>
        <end position="535"/>
    </location>
</feature>
<dbReference type="HAMAP" id="MF_01129">
    <property type="entry name" value="PPase_energized_pump"/>
    <property type="match status" value="1"/>
</dbReference>
<comment type="subcellular location">
    <subcellularLocation>
        <location evidence="9">Cell membrane</location>
        <topology evidence="9">Multi-pass membrane protein</topology>
    </subcellularLocation>
    <subcellularLocation>
        <location evidence="1">Endomembrane system</location>
        <topology evidence="1">Multi-pass membrane protein</topology>
    </subcellularLocation>
</comment>
<keyword evidence="4 9" id="KW-0460">Magnesium</keyword>
<dbReference type="Pfam" id="PF03030">
    <property type="entry name" value="H_PPase"/>
    <property type="match status" value="1"/>
</dbReference>
<name>A0A6N8H7P7_9FLAO</name>
<evidence type="ECO:0000256" key="8">
    <source>
        <dbReference type="ARBA" id="ARBA00023136"/>
    </source>
</evidence>
<accession>A0A6N8H7P7</accession>
<dbReference type="NCBIfam" id="TIGR01104">
    <property type="entry name" value="V_PPase"/>
    <property type="match status" value="1"/>
</dbReference>
<feature type="transmembrane region" description="Helical" evidence="9">
    <location>
        <begin position="335"/>
        <end position="354"/>
    </location>
</feature>
<dbReference type="Proteomes" id="UP000433945">
    <property type="component" value="Unassembled WGS sequence"/>
</dbReference>
<evidence type="ECO:0000256" key="7">
    <source>
        <dbReference type="ARBA" id="ARBA00023065"/>
    </source>
</evidence>
<reference evidence="11 12" key="1">
    <citation type="submission" date="2019-12" db="EMBL/GenBank/DDBJ databases">
        <authorList>
            <person name="Sun J.-Q."/>
        </authorList>
    </citation>
    <scope>NUCLEOTIDE SEQUENCE [LARGE SCALE GENOMIC DNA]</scope>
    <source>
        <strain evidence="11 12">JCM 17928</strain>
    </source>
</reference>
<keyword evidence="3 9" id="KW-0812">Transmembrane</keyword>
<evidence type="ECO:0000313" key="11">
    <source>
        <dbReference type="EMBL" id="MUV02634.1"/>
    </source>
</evidence>
<dbReference type="NCBIfam" id="NF001960">
    <property type="entry name" value="PRK00733.3-5"/>
    <property type="match status" value="1"/>
</dbReference>
<feature type="transmembrane region" description="Helical" evidence="9">
    <location>
        <begin position="293"/>
        <end position="314"/>
    </location>
</feature>
<keyword evidence="6 9" id="KW-1133">Transmembrane helix</keyword>
<feature type="region of interest" description="Disordered" evidence="10">
    <location>
        <begin position="795"/>
        <end position="817"/>
    </location>
</feature>
<gene>
    <name evidence="9" type="primary">hppA</name>
    <name evidence="11" type="ORF">GN157_02825</name>
</gene>
<dbReference type="PANTHER" id="PTHR31998">
    <property type="entry name" value="K(+)-INSENSITIVE PYROPHOSPHATE-ENERGIZED PROTON PUMP"/>
    <property type="match status" value="1"/>
</dbReference>
<keyword evidence="5 9" id="KW-1278">Translocase</keyword>
<comment type="similarity">
    <text evidence="9">Belongs to the H(+)-translocating pyrophosphatase (TC 3.A.10) family. K(+)-stimulated subfamily.</text>
</comment>
<keyword evidence="9" id="KW-0630">Potassium</keyword>
<evidence type="ECO:0000256" key="1">
    <source>
        <dbReference type="ARBA" id="ARBA00004127"/>
    </source>
</evidence>
<keyword evidence="9" id="KW-1003">Cell membrane</keyword>
<dbReference type="GO" id="GO:0000287">
    <property type="term" value="F:magnesium ion binding"/>
    <property type="evidence" value="ECO:0007669"/>
    <property type="project" value="UniProtKB-UniRule"/>
</dbReference>
<feature type="transmembrane region" description="Helical" evidence="9">
    <location>
        <begin position="374"/>
        <end position="396"/>
    </location>
</feature>
<comment type="caution">
    <text evidence="11">The sequence shown here is derived from an EMBL/GenBank/DDBJ whole genome shotgun (WGS) entry which is preliminary data.</text>
</comment>
<dbReference type="GO" id="GO:0006814">
    <property type="term" value="P:sodium ion transport"/>
    <property type="evidence" value="ECO:0007669"/>
    <property type="project" value="UniProtKB-UniRule"/>
</dbReference>
<feature type="transmembrane region" description="Helical" evidence="9">
    <location>
        <begin position="640"/>
        <end position="662"/>
    </location>
</feature>
<sequence>MESIMIYVPVIMAVVGLLFMAVKRSWVLKQDAGDGKMKEISDHIYEGALAFLKAEYKLLAFFVIAASIALAVISYIVPTTDILIVVAFIFGAFFSALAGNMGMKIATKSNVRTTQAARSNLPQALKVSFGGGTVMGLGVAGLAVLGLTGFFIFFFHYFMNGVWAPGDLGGDPKTAQELMTIVLETLAGFSLGAESIALFARVGGGIYTKAADVGADLVGKVEAGIPEDDPRNPATIADNVGDNVGDVAGMGADLFGSYVATVLAAMVLGNYVLRDILAANPDVSLAFGGIGPILLPMAIAGFGILFSIIGTLLVKIKSNDAKEAEVQGALNVGNWVSIALVAVSCYFLVTYLLPETMMMNFYGEEPKEISSLRVFYSTLVGLFVGGVISSVTEYYTGLGKKPVLAIVQKSSTGAGTNIIAGLATGMVSTFPTVLLFAGAIWGAYAFAGFYGVALAASAMMATTAMQLAIDAFGPIADNAGGIAEMSELPKEVRGRTDILDSVGNTTAATGKGFAIASAALTSLGLFAAYVTFTGIDGINIFRAPVLAMLFVGGMIPVVFSALAMNSVGKAAMDMVYEVRRQFKEIAGIMEGTGKPEYGKCVEISTKAALREMMLPGLLTIGFPIAIVLIGMLVYPDNHQLVAEMLGGYMAGVTVSGVLWAVFQNNAGGAWDNAKKSFEAGVVINGEMTYKGSDAHKAAVTGDTVGDPFKDTSGPSMNILIKLTCLIGLVVAPILGGHDAHSMNVQSAAVIEQPINTAVEKRTEMTVEKVRGEDGKVTANVVISTYTTNEDIKMEEKSFEGTEEEVDAKINELRENNK</sequence>
<evidence type="ECO:0000256" key="6">
    <source>
        <dbReference type="ARBA" id="ARBA00022989"/>
    </source>
</evidence>
<feature type="transmembrane region" description="Helical" evidence="9">
    <location>
        <begin position="178"/>
        <end position="200"/>
    </location>
</feature>
<dbReference type="EMBL" id="WOWP01000011">
    <property type="protein sequence ID" value="MUV02634.1"/>
    <property type="molecule type" value="Genomic_DNA"/>
</dbReference>
<keyword evidence="11" id="KW-0378">Hydrolase</keyword>
<feature type="transmembrane region" description="Helical" evidence="9">
    <location>
        <begin position="82"/>
        <end position="106"/>
    </location>
</feature>
<feature type="transmembrane region" description="Helical" evidence="9">
    <location>
        <begin position="614"/>
        <end position="634"/>
    </location>
</feature>
<organism evidence="11 12">
    <name type="scientific">Flavobacterium rakeshii</name>
    <dbReference type="NCBI Taxonomy" id="1038845"/>
    <lineage>
        <taxon>Bacteria</taxon>
        <taxon>Pseudomonadati</taxon>
        <taxon>Bacteroidota</taxon>
        <taxon>Flavobacteriia</taxon>
        <taxon>Flavobacteriales</taxon>
        <taxon>Flavobacteriaceae</taxon>
        <taxon>Flavobacterium</taxon>
    </lineage>
</organism>
<feature type="transmembrane region" description="Helical" evidence="9">
    <location>
        <begin position="447"/>
        <end position="469"/>
    </location>
</feature>
<keyword evidence="7 9" id="KW-0406">Ion transport</keyword>
<evidence type="ECO:0000256" key="3">
    <source>
        <dbReference type="ARBA" id="ARBA00022692"/>
    </source>
</evidence>
<evidence type="ECO:0000256" key="10">
    <source>
        <dbReference type="SAM" id="MobiDB-lite"/>
    </source>
</evidence>
<comment type="function">
    <text evidence="9">Sodium pump that utilizes the energy of pyrophosphate hydrolysis as the driving force for Na(+) movement across the membrane.</text>
</comment>
<evidence type="ECO:0000256" key="4">
    <source>
        <dbReference type="ARBA" id="ARBA00022842"/>
    </source>
</evidence>
<dbReference type="RefSeq" id="WP_157481613.1">
    <property type="nucleotide sequence ID" value="NZ_WOWP01000011.1"/>
</dbReference>
<feature type="transmembrane region" description="Helical" evidence="9">
    <location>
        <begin position="541"/>
        <end position="564"/>
    </location>
</feature>